<sequence length="428" mass="45939">MAKKKAQYDPKDDKTDWKTKWDHWVQVLANLTAKHQGFSWKDKNPPPTGNWARKHAHTKINSTLAVVASKISEYNTDYNTGIAARIAKARAKITEAIYGAGAQHGKPTAQHTLGSPDTYATACHDKAGTSVINDMLCICCHAATGTTNECGTGITNCNWRQTPLTKLNDIKAKCMQGTPKTISSSTLRATIATAAARIRNKLDGSTLKHYLGKDATGSNCDGGAGNLCADYTNYYKADATSQGALSIPWMTALAEAAEALETISLAAATARAKEHEIKALIQTAKDHYSTEEPKTQQVQAPAQTASLPGQESKCALQNTTVDQCPEAHCDYDAKTKECNPKAGTEPPVAGPATGRGGTNTVVDCSKHQTQQACKSENKEIKPGQKAVCGWIDYVEGTGKLSKPECRSFSFLINKKFSLTADAFVALLK</sequence>
<dbReference type="RefSeq" id="XP_067083514.1">
    <property type="nucleotide sequence ID" value="XM_067227413.1"/>
</dbReference>
<dbReference type="Pfam" id="PF10659">
    <property type="entry name" value="Trypan_glycop_C"/>
    <property type="match status" value="1"/>
</dbReference>
<keyword evidence="5" id="KW-0732">Signal</keyword>
<organism evidence="11 12">
    <name type="scientific">Trypanosoma equiperdum</name>
    <dbReference type="NCBI Taxonomy" id="5694"/>
    <lineage>
        <taxon>Eukaryota</taxon>
        <taxon>Discoba</taxon>
        <taxon>Euglenozoa</taxon>
        <taxon>Kinetoplastea</taxon>
        <taxon>Metakinetoplastina</taxon>
        <taxon>Trypanosomatida</taxon>
        <taxon>Trypanosomatidae</taxon>
        <taxon>Trypanosoma</taxon>
    </lineage>
</organism>
<dbReference type="InterPro" id="IPR019609">
    <property type="entry name" value="Variant_surf_glycoprt_trypan_C"/>
</dbReference>
<dbReference type="VEuPathDB" id="TriTrypDB:TEOVI_000478600"/>
<gene>
    <name evidence="11" type="ORF">TEOVI_000478600</name>
</gene>
<keyword evidence="3" id="KW-1003">Cell membrane</keyword>
<feature type="domain" description="Trypanosome variant surface glycoprotein B-type N-terminal" evidence="10">
    <location>
        <begin position="3"/>
        <end position="278"/>
    </location>
</feature>
<protein>
    <submittedName>
        <fullName evidence="11">Trypanosomal VSG domain/Trypanosome variant surface glycoprotein C-terminal domain containing protein, putative</fullName>
    </submittedName>
</protein>
<dbReference type="Proteomes" id="UP000195570">
    <property type="component" value="Unassembled WGS sequence"/>
</dbReference>
<keyword evidence="8" id="KW-0449">Lipoprotein</keyword>
<keyword evidence="4" id="KW-0336">GPI-anchor</keyword>
<dbReference type="EMBL" id="CZPT02001991">
    <property type="protein sequence ID" value="SCU73099.1"/>
    <property type="molecule type" value="Genomic_DNA"/>
</dbReference>
<evidence type="ECO:0000259" key="9">
    <source>
        <dbReference type="Pfam" id="PF10659"/>
    </source>
</evidence>
<comment type="subcellular location">
    <subcellularLocation>
        <location evidence="2">Cell membrane</location>
        <topology evidence="2">Lipid-anchor</topology>
        <topology evidence="2">GPI-anchor</topology>
    </subcellularLocation>
</comment>
<evidence type="ECO:0000313" key="11">
    <source>
        <dbReference type="EMBL" id="SCU73099.1"/>
    </source>
</evidence>
<evidence type="ECO:0000256" key="4">
    <source>
        <dbReference type="ARBA" id="ARBA00022622"/>
    </source>
</evidence>
<dbReference type="GO" id="GO:0005886">
    <property type="term" value="C:plasma membrane"/>
    <property type="evidence" value="ECO:0007669"/>
    <property type="project" value="UniProtKB-SubCell"/>
</dbReference>
<comment type="caution">
    <text evidence="11">The sequence shown here is derived from an EMBL/GenBank/DDBJ whole genome shotgun (WGS) entry which is preliminary data.</text>
</comment>
<name>A0A1G4IL49_TRYEQ</name>
<evidence type="ECO:0000256" key="7">
    <source>
        <dbReference type="ARBA" id="ARBA00023180"/>
    </source>
</evidence>
<keyword evidence="12" id="KW-1185">Reference proteome</keyword>
<evidence type="ECO:0000313" key="12">
    <source>
        <dbReference type="Proteomes" id="UP000195570"/>
    </source>
</evidence>
<comment type="function">
    <text evidence="1">VSG forms a coat on the surface of the parasite. The trypanosome evades the immune response of the host by expressing a series of antigenically distinct VSGs from an estimated 1000 VSG genes.</text>
</comment>
<dbReference type="InterPro" id="IPR025932">
    <property type="entry name" value="Trypano_VSG_B_N_dom"/>
</dbReference>
<accession>A0A1G4IL49</accession>
<evidence type="ECO:0000256" key="1">
    <source>
        <dbReference type="ARBA" id="ARBA00002523"/>
    </source>
</evidence>
<keyword evidence="7" id="KW-0325">Glycoprotein</keyword>
<dbReference type="Pfam" id="PF13206">
    <property type="entry name" value="VSG_B"/>
    <property type="match status" value="1"/>
</dbReference>
<evidence type="ECO:0000256" key="6">
    <source>
        <dbReference type="ARBA" id="ARBA00023136"/>
    </source>
</evidence>
<evidence type="ECO:0000256" key="5">
    <source>
        <dbReference type="ARBA" id="ARBA00022729"/>
    </source>
</evidence>
<proteinExistence type="predicted"/>
<reference evidence="11" key="1">
    <citation type="submission" date="2016-09" db="EMBL/GenBank/DDBJ databases">
        <authorList>
            <person name="Hebert L."/>
            <person name="Moumen B."/>
        </authorList>
    </citation>
    <scope>NUCLEOTIDE SEQUENCE [LARGE SCALE GENOMIC DNA]</scope>
    <source>
        <strain evidence="11">OVI</strain>
    </source>
</reference>
<dbReference type="GO" id="GO:0098552">
    <property type="term" value="C:side of membrane"/>
    <property type="evidence" value="ECO:0007669"/>
    <property type="project" value="UniProtKB-KW"/>
</dbReference>
<dbReference type="AlphaFoldDB" id="A0A1G4IL49"/>
<evidence type="ECO:0000256" key="3">
    <source>
        <dbReference type="ARBA" id="ARBA00022475"/>
    </source>
</evidence>
<evidence type="ECO:0000256" key="8">
    <source>
        <dbReference type="ARBA" id="ARBA00023288"/>
    </source>
</evidence>
<feature type="domain" description="Trypanosome variant surface glycoprotein C-terminal" evidence="9">
    <location>
        <begin position="317"/>
        <end position="427"/>
    </location>
</feature>
<dbReference type="GeneID" id="92378726"/>
<evidence type="ECO:0000256" key="2">
    <source>
        <dbReference type="ARBA" id="ARBA00004609"/>
    </source>
</evidence>
<evidence type="ECO:0000259" key="10">
    <source>
        <dbReference type="Pfam" id="PF13206"/>
    </source>
</evidence>
<keyword evidence="6" id="KW-0472">Membrane</keyword>